<dbReference type="InParanoid" id="A0A6J0TCG5"/>
<dbReference type="InterPro" id="IPR025259">
    <property type="entry name" value="CCDC34/181"/>
</dbReference>
<evidence type="ECO:0000313" key="3">
    <source>
        <dbReference type="Proteomes" id="UP001652642"/>
    </source>
</evidence>
<evidence type="ECO:0000313" key="4">
    <source>
        <dbReference type="RefSeq" id="XP_020646092.2"/>
    </source>
</evidence>
<evidence type="ECO:0000256" key="1">
    <source>
        <dbReference type="SAM" id="MobiDB-lite"/>
    </source>
</evidence>
<dbReference type="Pfam" id="PF13904">
    <property type="entry name" value="CCDC34"/>
    <property type="match status" value="1"/>
</dbReference>
<keyword evidence="3" id="KW-1185">Reference proteome</keyword>
<dbReference type="RefSeq" id="XP_020646092.2">
    <property type="nucleotide sequence ID" value="XM_020790433.2"/>
</dbReference>
<accession>A0A6J0TCG5</accession>
<feature type="region of interest" description="Disordered" evidence="1">
    <location>
        <begin position="15"/>
        <end position="101"/>
    </location>
</feature>
<feature type="compositionally biased region" description="Low complexity" evidence="1">
    <location>
        <begin position="46"/>
        <end position="55"/>
    </location>
</feature>
<evidence type="ECO:0000259" key="2">
    <source>
        <dbReference type="Pfam" id="PF13904"/>
    </source>
</evidence>
<dbReference type="AlphaFoldDB" id="A0A6J0TCG5"/>
<feature type="region of interest" description="Disordered" evidence="1">
    <location>
        <begin position="159"/>
        <end position="258"/>
    </location>
</feature>
<feature type="compositionally biased region" description="Polar residues" evidence="1">
    <location>
        <begin position="326"/>
        <end position="335"/>
    </location>
</feature>
<dbReference type="InterPro" id="IPR045323">
    <property type="entry name" value="CCDC34"/>
</dbReference>
<dbReference type="PANTHER" id="PTHR23247">
    <property type="entry name" value="NY-REN-41 ANTIGEN L15 -RELATED"/>
    <property type="match status" value="1"/>
</dbReference>
<dbReference type="KEGG" id="pvt:110077410"/>
<feature type="domain" description="Coiled-coil" evidence="2">
    <location>
        <begin position="126"/>
        <end position="305"/>
    </location>
</feature>
<proteinExistence type="predicted"/>
<dbReference type="CTD" id="91057"/>
<gene>
    <name evidence="4" type="primary">CCDC34</name>
</gene>
<feature type="region of interest" description="Disordered" evidence="1">
    <location>
        <begin position="323"/>
        <end position="342"/>
    </location>
</feature>
<protein>
    <submittedName>
        <fullName evidence="4">Coiled-coil domain-containing protein 34 isoform X1</fullName>
    </submittedName>
</protein>
<feature type="compositionally biased region" description="Polar residues" evidence="1">
    <location>
        <begin position="65"/>
        <end position="74"/>
    </location>
</feature>
<name>A0A6J0TCG5_9SAUR</name>
<dbReference type="GeneID" id="110077410"/>
<organism evidence="3 4">
    <name type="scientific">Pogona vitticeps</name>
    <name type="common">central bearded dragon</name>
    <dbReference type="NCBI Taxonomy" id="103695"/>
    <lineage>
        <taxon>Eukaryota</taxon>
        <taxon>Metazoa</taxon>
        <taxon>Chordata</taxon>
        <taxon>Craniata</taxon>
        <taxon>Vertebrata</taxon>
        <taxon>Euteleostomi</taxon>
        <taxon>Lepidosauria</taxon>
        <taxon>Squamata</taxon>
        <taxon>Bifurcata</taxon>
        <taxon>Unidentata</taxon>
        <taxon>Episquamata</taxon>
        <taxon>Toxicofera</taxon>
        <taxon>Iguania</taxon>
        <taxon>Acrodonta</taxon>
        <taxon>Agamidae</taxon>
        <taxon>Amphibolurinae</taxon>
        <taxon>Pogona</taxon>
    </lineage>
</organism>
<dbReference type="OrthoDB" id="5981665at2759"/>
<reference evidence="3" key="1">
    <citation type="submission" date="2025-05" db="UniProtKB">
        <authorList>
            <consortium name="RefSeq"/>
        </authorList>
    </citation>
    <scope>NUCLEOTIDE SEQUENCE [LARGE SCALE GENOMIC DNA]</scope>
</reference>
<sequence length="357" mass="41515">MIGGARLVPQGRLGEKEALRVSKRRPQVPVTIMPTSVPPRARRGAAHSTPSSPASSDDEGAGKSSVFSLTSPRFHQSFPGFHRKEGEEDATSASSGSGFSKRIRHHGAEYIKETKKRDLLPVENNLSPWEEWFLCKEKELRARLQARTIEAMNQEIEKMKEKQERERKKKLAEERHREWVQKKNEEERKERERKVSQKMTEKAARELEKAQSKEKAKEMYQEWLKKKKSEDVQKKKEEREKEKQREAELQEKKEKSEKMFKEWLQNSRNKPRPAPAGYAYVNGKLTGYPDGSAYPIPAFYNPIPWKPIHIPPPKEEKYVSVKSNKRPISSHTYKPSSMPFPKSKNNPCIESLCRIRR</sequence>
<reference evidence="4" key="2">
    <citation type="submission" date="2025-08" db="UniProtKB">
        <authorList>
            <consortium name="RefSeq"/>
        </authorList>
    </citation>
    <scope>IDENTIFICATION</scope>
</reference>
<dbReference type="PANTHER" id="PTHR23247:SF2">
    <property type="entry name" value="COILED-COIL DOMAIN-CONTAINING PROTEIN 34"/>
    <property type="match status" value="1"/>
</dbReference>
<dbReference type="Proteomes" id="UP001652642">
    <property type="component" value="Chromosome 1"/>
</dbReference>